<dbReference type="InterPro" id="IPR006073">
    <property type="entry name" value="GTP-bd"/>
</dbReference>
<dbReference type="PANTHER" id="PTHR10229:SF0">
    <property type="entry name" value="GTP-BINDING PROTEIN 6-RELATED"/>
    <property type="match status" value="1"/>
</dbReference>
<dbReference type="OrthoDB" id="10268034at2759"/>
<dbReference type="InterPro" id="IPR027417">
    <property type="entry name" value="P-loop_NTPase"/>
</dbReference>
<keyword evidence="1" id="KW-0479">Metal-binding</keyword>
<evidence type="ECO:0000256" key="4">
    <source>
        <dbReference type="ARBA" id="ARBA00023134"/>
    </source>
</evidence>
<dbReference type="Pfam" id="PF13167">
    <property type="entry name" value="GTP-bdg_N"/>
    <property type="match status" value="1"/>
</dbReference>
<feature type="domain" description="G" evidence="5">
    <location>
        <begin position="271"/>
        <end position="373"/>
    </location>
</feature>
<evidence type="ECO:0000259" key="7">
    <source>
        <dbReference type="Pfam" id="PF16360"/>
    </source>
</evidence>
<feature type="domain" description="GTPase HflX N-terminal" evidence="6">
    <location>
        <begin position="94"/>
        <end position="182"/>
    </location>
</feature>
<evidence type="ECO:0000259" key="5">
    <source>
        <dbReference type="Pfam" id="PF01926"/>
    </source>
</evidence>
<dbReference type="Proteomes" id="UP001152798">
    <property type="component" value="Chromosome 1"/>
</dbReference>
<dbReference type="InterPro" id="IPR042108">
    <property type="entry name" value="GTPase_HflX_N_sf"/>
</dbReference>
<feature type="domain" description="GTP-binding protein middle" evidence="7">
    <location>
        <begin position="185"/>
        <end position="263"/>
    </location>
</feature>
<dbReference type="NCBIfam" id="TIGR03156">
    <property type="entry name" value="GTP_HflX"/>
    <property type="match status" value="1"/>
</dbReference>
<evidence type="ECO:0000259" key="6">
    <source>
        <dbReference type="Pfam" id="PF13167"/>
    </source>
</evidence>
<accession>A0A9P0DZ71</accession>
<dbReference type="SUPFAM" id="SSF52540">
    <property type="entry name" value="P-loop containing nucleoside triphosphate hydrolases"/>
    <property type="match status" value="1"/>
</dbReference>
<dbReference type="InterPro" id="IPR016496">
    <property type="entry name" value="GTPase_HflX"/>
</dbReference>
<evidence type="ECO:0000313" key="8">
    <source>
        <dbReference type="EMBL" id="CAH1390804.1"/>
    </source>
</evidence>
<dbReference type="GO" id="GO:0005525">
    <property type="term" value="F:GTP binding"/>
    <property type="evidence" value="ECO:0007669"/>
    <property type="project" value="UniProtKB-KW"/>
</dbReference>
<reference evidence="8" key="1">
    <citation type="submission" date="2022-01" db="EMBL/GenBank/DDBJ databases">
        <authorList>
            <person name="King R."/>
        </authorList>
    </citation>
    <scope>NUCLEOTIDE SEQUENCE</scope>
</reference>
<proteinExistence type="predicted"/>
<dbReference type="GO" id="GO:0046872">
    <property type="term" value="F:metal ion binding"/>
    <property type="evidence" value="ECO:0007669"/>
    <property type="project" value="UniProtKB-KW"/>
</dbReference>
<dbReference type="Gene3D" id="3.40.50.11060">
    <property type="entry name" value="GTPase HflX, N-terminal domain"/>
    <property type="match status" value="1"/>
</dbReference>
<dbReference type="Gene3D" id="3.40.50.300">
    <property type="entry name" value="P-loop containing nucleotide triphosphate hydrolases"/>
    <property type="match status" value="1"/>
</dbReference>
<evidence type="ECO:0008006" key="10">
    <source>
        <dbReference type="Google" id="ProtNLM"/>
    </source>
</evidence>
<dbReference type="FunFam" id="3.40.50.300:FF:000886">
    <property type="entry name" value="Putative GTP-binding protein 6"/>
    <property type="match status" value="1"/>
</dbReference>
<sequence length="472" mass="53343">MLILELAESYENDVNLKLLKNVIPSLGVLYNDKRQYSTTESDVTTPLELFNDEEVQDLVPRSLRQACMPHQVFIVHPYIKWGPKKKQDTSPDLQLEEAVSLIKTLHDWKIVGTKKISLLSLDKLSLFNKGQLETVENLVSKNQLITSVFINIKSLKINQHLFLENLLGVPVFDRYSIVMNIFKRHAVTKEAKLQVSLAEIPFIRSRIRGINELEGTNFIKNTGIGSGETIISKRLTALSFYEQQIKKSIEKLRKNRELLRKKRRNMEFPVVAVVGYTNAGKTSLIKCLTEEEKMSPEDKLFATLDVTVHAGILPCSLKVLYVDTIGFISDLPTNLLEPFIATLEDAIQADLIIHVQDISHPDHVMQKSHVLKTLESFNLRGGLIQNIISVGNKCDKVPTNSSVDNDLVLTSCTKQTGLKELEEKIEKGVINALQLQKIRIRADLAGLALDRVWWMEECGHRLMVSPSNLGLC</sequence>
<keyword evidence="9" id="KW-1185">Reference proteome</keyword>
<keyword evidence="2" id="KW-0547">Nucleotide-binding</keyword>
<organism evidence="8 9">
    <name type="scientific">Nezara viridula</name>
    <name type="common">Southern green stink bug</name>
    <name type="synonym">Cimex viridulus</name>
    <dbReference type="NCBI Taxonomy" id="85310"/>
    <lineage>
        <taxon>Eukaryota</taxon>
        <taxon>Metazoa</taxon>
        <taxon>Ecdysozoa</taxon>
        <taxon>Arthropoda</taxon>
        <taxon>Hexapoda</taxon>
        <taxon>Insecta</taxon>
        <taxon>Pterygota</taxon>
        <taxon>Neoptera</taxon>
        <taxon>Paraneoptera</taxon>
        <taxon>Hemiptera</taxon>
        <taxon>Heteroptera</taxon>
        <taxon>Panheteroptera</taxon>
        <taxon>Pentatomomorpha</taxon>
        <taxon>Pentatomoidea</taxon>
        <taxon>Pentatomidae</taxon>
        <taxon>Pentatominae</taxon>
        <taxon>Nezara</taxon>
    </lineage>
</organism>
<dbReference type="CDD" id="cd01878">
    <property type="entry name" value="HflX"/>
    <property type="match status" value="1"/>
</dbReference>
<dbReference type="Pfam" id="PF01926">
    <property type="entry name" value="MMR_HSR1"/>
    <property type="match status" value="1"/>
</dbReference>
<dbReference type="InterPro" id="IPR025121">
    <property type="entry name" value="GTPase_HflX_N"/>
</dbReference>
<dbReference type="PANTHER" id="PTHR10229">
    <property type="entry name" value="GTP-BINDING PROTEIN HFLX"/>
    <property type="match status" value="1"/>
</dbReference>
<dbReference type="InterPro" id="IPR032305">
    <property type="entry name" value="GTP-bd_M"/>
</dbReference>
<gene>
    <name evidence="8" type="ORF">NEZAVI_LOCUS1935</name>
</gene>
<dbReference type="InterPro" id="IPR030394">
    <property type="entry name" value="G_HFLX_dom"/>
</dbReference>
<keyword evidence="4" id="KW-0342">GTP-binding</keyword>
<evidence type="ECO:0000256" key="3">
    <source>
        <dbReference type="ARBA" id="ARBA00022842"/>
    </source>
</evidence>
<evidence type="ECO:0000256" key="2">
    <source>
        <dbReference type="ARBA" id="ARBA00022741"/>
    </source>
</evidence>
<protein>
    <recommendedName>
        <fullName evidence="10">GTP-binding protein 6</fullName>
    </recommendedName>
</protein>
<dbReference type="EMBL" id="OV725077">
    <property type="protein sequence ID" value="CAH1390804.1"/>
    <property type="molecule type" value="Genomic_DNA"/>
</dbReference>
<keyword evidence="3" id="KW-0460">Magnesium</keyword>
<dbReference type="GO" id="GO:0005737">
    <property type="term" value="C:cytoplasm"/>
    <property type="evidence" value="ECO:0007669"/>
    <property type="project" value="TreeGrafter"/>
</dbReference>
<dbReference type="AlphaFoldDB" id="A0A9P0DZ71"/>
<evidence type="ECO:0000256" key="1">
    <source>
        <dbReference type="ARBA" id="ARBA00022723"/>
    </source>
</evidence>
<evidence type="ECO:0000313" key="9">
    <source>
        <dbReference type="Proteomes" id="UP001152798"/>
    </source>
</evidence>
<dbReference type="Pfam" id="PF16360">
    <property type="entry name" value="GTP-bdg_M"/>
    <property type="match status" value="1"/>
</dbReference>
<dbReference type="GO" id="GO:0043022">
    <property type="term" value="F:ribosome binding"/>
    <property type="evidence" value="ECO:0007669"/>
    <property type="project" value="TreeGrafter"/>
</dbReference>
<name>A0A9P0DZ71_NEZVI</name>